<feature type="domain" description="Endonuclease/exonuclease/phosphatase" evidence="1">
    <location>
        <begin position="49"/>
        <end position="245"/>
    </location>
</feature>
<dbReference type="Proteomes" id="UP000663828">
    <property type="component" value="Unassembled WGS sequence"/>
</dbReference>
<dbReference type="Gene3D" id="3.60.10.10">
    <property type="entry name" value="Endonuclease/exonuclease/phosphatase"/>
    <property type="match status" value="1"/>
</dbReference>
<organism evidence="2 3">
    <name type="scientific">Adineta ricciae</name>
    <name type="common">Rotifer</name>
    <dbReference type="NCBI Taxonomy" id="249248"/>
    <lineage>
        <taxon>Eukaryota</taxon>
        <taxon>Metazoa</taxon>
        <taxon>Spiralia</taxon>
        <taxon>Gnathifera</taxon>
        <taxon>Rotifera</taxon>
        <taxon>Eurotatoria</taxon>
        <taxon>Bdelloidea</taxon>
        <taxon>Adinetida</taxon>
        <taxon>Adinetidae</taxon>
        <taxon>Adineta</taxon>
    </lineage>
</organism>
<dbReference type="AlphaFoldDB" id="A0A814R346"/>
<dbReference type="GO" id="GO:0003824">
    <property type="term" value="F:catalytic activity"/>
    <property type="evidence" value="ECO:0007669"/>
    <property type="project" value="InterPro"/>
</dbReference>
<evidence type="ECO:0000313" key="2">
    <source>
        <dbReference type="EMBL" id="CAF1127913.1"/>
    </source>
</evidence>
<protein>
    <recommendedName>
        <fullName evidence="1">Endonuclease/exonuclease/phosphatase domain-containing protein</fullName>
    </recommendedName>
</protein>
<accession>A0A814R346</accession>
<gene>
    <name evidence="2" type="ORF">XAT740_LOCUS19742</name>
</gene>
<dbReference type="InterPro" id="IPR036691">
    <property type="entry name" value="Endo/exonu/phosph_ase_sf"/>
</dbReference>
<dbReference type="SUPFAM" id="SSF56219">
    <property type="entry name" value="DNase I-like"/>
    <property type="match status" value="1"/>
</dbReference>
<name>A0A814R346_ADIRI</name>
<proteinExistence type="predicted"/>
<reference evidence="2" key="1">
    <citation type="submission" date="2021-02" db="EMBL/GenBank/DDBJ databases">
        <authorList>
            <person name="Nowell W R."/>
        </authorList>
    </citation>
    <scope>NUCLEOTIDE SEQUENCE</scope>
</reference>
<evidence type="ECO:0000313" key="3">
    <source>
        <dbReference type="Proteomes" id="UP000663828"/>
    </source>
</evidence>
<dbReference type="EMBL" id="CAJNOR010001356">
    <property type="protein sequence ID" value="CAF1127913.1"/>
    <property type="molecule type" value="Genomic_DNA"/>
</dbReference>
<dbReference type="Pfam" id="PF03372">
    <property type="entry name" value="Exo_endo_phos"/>
    <property type="match status" value="1"/>
</dbReference>
<comment type="caution">
    <text evidence="2">The sequence shown here is derived from an EMBL/GenBank/DDBJ whole genome shotgun (WGS) entry which is preliminary data.</text>
</comment>
<keyword evidence="3" id="KW-1185">Reference proteome</keyword>
<dbReference type="InterPro" id="IPR005135">
    <property type="entry name" value="Endo/exonuclease/phosphatase"/>
</dbReference>
<evidence type="ECO:0000259" key="1">
    <source>
        <dbReference type="Pfam" id="PF03372"/>
    </source>
</evidence>
<sequence>MVVVSLIAILCSLPKLKQKNISMNHTQRIASVSQLSSHVKIETIPLIIMTFNIQFYRTSRSTNPIAKFILAHHPDVVCLQENIDANGWSSSKLTPLDLTSDYTFAAECQAEKFHGHYLANTIYVLRKHMKYVEKLSAVNLTILTETVRCAAVLRLYGTVIANVHLCGGRFDDKQFWNFKELKYLQLKRLVQQYHPDIILGDFNNEQSKSVAKKQLDIYEFYKNLNSSDRLLFEHYYTAGSVYLQDQTKYSPAYNEATIGATSIYGGTPDWVYVTYPSRLTGKVGKYDTITTNLSDHNALFIEYLFDKIN</sequence>